<evidence type="ECO:0000313" key="3">
    <source>
        <dbReference type="EMBL" id="OIN60862.1"/>
    </source>
</evidence>
<dbReference type="Gene3D" id="2.120.10.30">
    <property type="entry name" value="TolB, C-terminal domain"/>
    <property type="match status" value="1"/>
</dbReference>
<gene>
    <name evidence="3" type="ORF">BLX24_01835</name>
</gene>
<dbReference type="PANTHER" id="PTHR33546">
    <property type="entry name" value="LARGE, MULTIFUNCTIONAL SECRETED PROTEIN-RELATED"/>
    <property type="match status" value="1"/>
</dbReference>
<name>A0A1S2VQ24_9BACT</name>
<dbReference type="InterPro" id="IPR013428">
    <property type="entry name" value="Membrane-bound_put_N"/>
</dbReference>
<sequence length="699" mass="78101">MKKSLLLSLLTGVSLSCANYTDPLTPDEALKSFTLRDDRLTVDIFATEPQVLDPVDMVFDENGDAYVVEMPDYPSKPEDGTLNGAIRLLQDTDNDGRIDSVTVFADKLSEATSILPWQGGLLVAAAPHIYFMKDTTGDHRADVREVLFSGFFASNSEAQITNLHYGIDNWIYASNCGQAGEITYTRDPNAKPVSIKGGDFRFRLDRGQFEIESSSGQFGMAIDDWGNRFFTENSLHAQHTPIPARYLFRHPFLASYDVALNISDHDPEMFQETPPPYWRKERTIRRNQQFEDAGLDRHEYAEDHFTGASGGTYYGGTLLPKEYQGALFTGEVAGNLIHRDVLVPAKDSPTFVARRGETEKTQEFLYSTDPWFRPAQLSVGPDGVLYVIDMYRQHIETPTAIPEDLKKDMDFFNGSKLGRIYRIIPKDTRIGTTRPALRAKTPAGLVALLGHPQQWWRLQAQRLLLEKGDKTIIPAVKSVFLTHTDARARLHAFFVLEGLNALDDRIISKAMQDRQPDIRRYGIRQAEKKPAFLPQIIALTNDPSVQVAYQACLSLGEFPATVTSRPLARVLAKTVDDKWFRMGVLSAPAGSSVAFIGQLQQDGFLTQLSDGKRTFLEEYGHVIGARNRNGEPGRLLTQWEGNKPVYAALLKGITAGLKKAELMPDVALKARLDELMQQADSVTRENIKAVLTKDSAGRH</sequence>
<feature type="signal peptide" evidence="1">
    <location>
        <begin position="1"/>
        <end position="18"/>
    </location>
</feature>
<dbReference type="RefSeq" id="WP_071501366.1">
    <property type="nucleotide sequence ID" value="NZ_MORL01000001.1"/>
</dbReference>
<keyword evidence="1" id="KW-0732">Signal</keyword>
<dbReference type="Proteomes" id="UP000181790">
    <property type="component" value="Unassembled WGS sequence"/>
</dbReference>
<dbReference type="NCBIfam" id="TIGR02604">
    <property type="entry name" value="Piru_Ver_Nterm"/>
    <property type="match status" value="1"/>
</dbReference>
<feature type="domain" description="DUF7133" evidence="2">
    <location>
        <begin position="26"/>
        <end position="427"/>
    </location>
</feature>
<feature type="chain" id="PRO_5010164338" evidence="1">
    <location>
        <begin position="19"/>
        <end position="699"/>
    </location>
</feature>
<protein>
    <submittedName>
        <fullName evidence="3">Dehydrogenase</fullName>
    </submittedName>
</protein>
<proteinExistence type="predicted"/>
<dbReference type="InterPro" id="IPR016024">
    <property type="entry name" value="ARM-type_fold"/>
</dbReference>
<dbReference type="SUPFAM" id="SSF50952">
    <property type="entry name" value="Soluble quinoprotein glucose dehydrogenase"/>
    <property type="match status" value="1"/>
</dbReference>
<organism evidence="3 4">
    <name type="scientific">Arsenicibacter rosenii</name>
    <dbReference type="NCBI Taxonomy" id="1750698"/>
    <lineage>
        <taxon>Bacteria</taxon>
        <taxon>Pseudomonadati</taxon>
        <taxon>Bacteroidota</taxon>
        <taxon>Cytophagia</taxon>
        <taxon>Cytophagales</taxon>
        <taxon>Spirosomataceae</taxon>
        <taxon>Arsenicibacter</taxon>
    </lineage>
</organism>
<accession>A0A1S2VQ24</accession>
<dbReference type="PANTHER" id="PTHR33546:SF1">
    <property type="entry name" value="LARGE, MULTIFUNCTIONAL SECRETED PROTEIN"/>
    <property type="match status" value="1"/>
</dbReference>
<dbReference type="Pfam" id="PF23500">
    <property type="entry name" value="DUF7133"/>
    <property type="match status" value="1"/>
</dbReference>
<evidence type="ECO:0000256" key="1">
    <source>
        <dbReference type="SAM" id="SignalP"/>
    </source>
</evidence>
<dbReference type="PROSITE" id="PS51257">
    <property type="entry name" value="PROKAR_LIPOPROTEIN"/>
    <property type="match status" value="1"/>
</dbReference>
<evidence type="ECO:0000313" key="4">
    <source>
        <dbReference type="Proteomes" id="UP000181790"/>
    </source>
</evidence>
<dbReference type="InterPro" id="IPR011042">
    <property type="entry name" value="6-blade_b-propeller_TolB-like"/>
</dbReference>
<keyword evidence="4" id="KW-1185">Reference proteome</keyword>
<dbReference type="EMBL" id="MORL01000001">
    <property type="protein sequence ID" value="OIN60862.1"/>
    <property type="molecule type" value="Genomic_DNA"/>
</dbReference>
<dbReference type="AlphaFoldDB" id="A0A1S2VQ24"/>
<evidence type="ECO:0000259" key="2">
    <source>
        <dbReference type="Pfam" id="PF23500"/>
    </source>
</evidence>
<dbReference type="Gene3D" id="1.25.10.10">
    <property type="entry name" value="Leucine-rich Repeat Variant"/>
    <property type="match status" value="1"/>
</dbReference>
<comment type="caution">
    <text evidence="3">The sequence shown here is derived from an EMBL/GenBank/DDBJ whole genome shotgun (WGS) entry which is preliminary data.</text>
</comment>
<reference evidence="3 4" key="1">
    <citation type="submission" date="2016-10" db="EMBL/GenBank/DDBJ databases">
        <title>Arsenicibacter rosenii gen. nov., sp. nov., an efficient arsenic-methylating bacterium isolated from an arsenic-contaminated paddy soil.</title>
        <authorList>
            <person name="Huang K."/>
        </authorList>
    </citation>
    <scope>NUCLEOTIDE SEQUENCE [LARGE SCALE GENOMIC DNA]</scope>
    <source>
        <strain evidence="3 4">SM-1</strain>
    </source>
</reference>
<dbReference type="InterPro" id="IPR055557">
    <property type="entry name" value="DUF7133"/>
</dbReference>
<dbReference type="InterPro" id="IPR011989">
    <property type="entry name" value="ARM-like"/>
</dbReference>
<dbReference type="InterPro" id="IPR011041">
    <property type="entry name" value="Quinoprot_gluc/sorb_DH_b-prop"/>
</dbReference>
<dbReference type="OrthoDB" id="9808161at2"/>
<dbReference type="SUPFAM" id="SSF48371">
    <property type="entry name" value="ARM repeat"/>
    <property type="match status" value="1"/>
</dbReference>